<evidence type="ECO:0000256" key="1">
    <source>
        <dbReference type="SAM" id="Coils"/>
    </source>
</evidence>
<feature type="compositionally biased region" description="Polar residues" evidence="2">
    <location>
        <begin position="531"/>
        <end position="545"/>
    </location>
</feature>
<feature type="compositionally biased region" description="Polar residues" evidence="2">
    <location>
        <begin position="236"/>
        <end position="262"/>
    </location>
</feature>
<evidence type="ECO:0000313" key="5">
    <source>
        <dbReference type="Proteomes" id="UP000243498"/>
    </source>
</evidence>
<organism evidence="4 5">
    <name type="scientific">Metarhizium rileyi (strain RCEF 4871)</name>
    <name type="common">Nomuraea rileyi</name>
    <dbReference type="NCBI Taxonomy" id="1649241"/>
    <lineage>
        <taxon>Eukaryota</taxon>
        <taxon>Fungi</taxon>
        <taxon>Dikarya</taxon>
        <taxon>Ascomycota</taxon>
        <taxon>Pezizomycotina</taxon>
        <taxon>Sordariomycetes</taxon>
        <taxon>Hypocreomycetidae</taxon>
        <taxon>Hypocreales</taxon>
        <taxon>Clavicipitaceae</taxon>
        <taxon>Metarhizium</taxon>
    </lineage>
</organism>
<feature type="region of interest" description="Disordered" evidence="2">
    <location>
        <begin position="510"/>
        <end position="550"/>
    </location>
</feature>
<feature type="region of interest" description="Disordered" evidence="2">
    <location>
        <begin position="627"/>
        <end position="657"/>
    </location>
</feature>
<dbReference type="EMBL" id="AZHC01000014">
    <property type="protein sequence ID" value="OAA42059.1"/>
    <property type="molecule type" value="Genomic_DNA"/>
</dbReference>
<feature type="region of interest" description="Disordered" evidence="2">
    <location>
        <begin position="126"/>
        <end position="155"/>
    </location>
</feature>
<keyword evidence="1" id="KW-0175">Coiled coil</keyword>
<evidence type="ECO:0000256" key="2">
    <source>
        <dbReference type="SAM" id="MobiDB-lite"/>
    </source>
</evidence>
<dbReference type="AlphaFoldDB" id="A0A167D858"/>
<evidence type="ECO:0000313" key="4">
    <source>
        <dbReference type="EMBL" id="OAA42059.1"/>
    </source>
</evidence>
<name>A0A167D858_METRR</name>
<feature type="region of interest" description="Disordered" evidence="2">
    <location>
        <begin position="72"/>
        <end position="99"/>
    </location>
</feature>
<feature type="region of interest" description="Disordered" evidence="2">
    <location>
        <begin position="1"/>
        <end position="27"/>
    </location>
</feature>
<dbReference type="Proteomes" id="UP000243498">
    <property type="component" value="Unassembled WGS sequence"/>
</dbReference>
<dbReference type="InterPro" id="IPR029191">
    <property type="entry name" value="Uds1"/>
</dbReference>
<dbReference type="Pfam" id="PF15456">
    <property type="entry name" value="Uds1"/>
    <property type="match status" value="1"/>
</dbReference>
<gene>
    <name evidence="4" type="ORF">NOR_04908</name>
</gene>
<evidence type="ECO:0000259" key="3">
    <source>
        <dbReference type="Pfam" id="PF15456"/>
    </source>
</evidence>
<feature type="compositionally biased region" description="Polar residues" evidence="2">
    <location>
        <begin position="205"/>
        <end position="221"/>
    </location>
</feature>
<feature type="coiled-coil region" evidence="1">
    <location>
        <begin position="459"/>
        <end position="493"/>
    </location>
</feature>
<comment type="caution">
    <text evidence="4">The sequence shown here is derived from an EMBL/GenBank/DDBJ whole genome shotgun (WGS) entry which is preliminary data.</text>
</comment>
<feature type="compositionally biased region" description="Low complexity" evidence="2">
    <location>
        <begin position="16"/>
        <end position="25"/>
    </location>
</feature>
<feature type="compositionally biased region" description="Basic and acidic residues" evidence="2">
    <location>
        <begin position="627"/>
        <end position="638"/>
    </location>
</feature>
<dbReference type="OMA" id="EVPMDSP"/>
<reference evidence="4 5" key="1">
    <citation type="journal article" date="2016" name="Genome Biol. Evol.">
        <title>Divergent and convergent evolution of fungal pathogenicity.</title>
        <authorList>
            <person name="Shang Y."/>
            <person name="Xiao G."/>
            <person name="Zheng P."/>
            <person name="Cen K."/>
            <person name="Zhan S."/>
            <person name="Wang C."/>
        </authorList>
    </citation>
    <scope>NUCLEOTIDE SEQUENCE [LARGE SCALE GENOMIC DNA]</scope>
    <source>
        <strain evidence="4 5">RCEF 4871</strain>
    </source>
</reference>
<accession>A0A167D858</accession>
<sequence>MEPCSGSNSSSPPLPTLSTTPPTSSIDKSFAWRMLGPEQRRYQLFPKDKPVPSLNIKKSLDPEAAFAVAMGDRNDKGPASSALRLRINQNNPPRRRKISVPELGPMTTVQEIAMDSPTIPGLPPLLHERSSSVPKDARDNRPLPSMRLNEPFPPVGNETAISIDKTLPLPALHTSASESCPGRLTPLVFPVVELPTAFLQPKISSTMFRSDSTPPTASSRNPRLDNSPLGRPRIPPSSSTPDLSNPPKSATSDGSSTVTLPTPVSAPVMDSRRGSPKPWDGFGMFMSRGDQSAPLPVQDGQKKAQIHQHRRGASESSTASMTDRGRSRKRTEIRANNGPLPKPTDSKRAISSERRAFEELPRGWKPSEAAHRLNANDVAALQKQALGQVERFEVLRVEDVETLSKELRHLDDRTDYLRRTYTSLRAGRRNLHSRICQYLRSPRVAKFSHDSMLRQEEALAELDTSIDDWVTKLEQAENRRTRVRQKLLEHVAAAALLPIANLVSGSSESFEQVKSPVGPREPSTPPRSPSKASFSGRISSASPSPQRVVAQVPSTILEQPVVEDAADNASGISRADSTVTLKRSDVESIRIYAGDDVYALLADVENEFSKMGVGDSPVATPERVTYKEMQRQRSREQLTGRADSPTRAGPAGTTSLMATNTMPAATSTASSSTPSTPSTNVHAATGLAAVVAAINKGAKNATPSSSPSQIKDAAAKEGEVLLTAAVFKP</sequence>
<feature type="region of interest" description="Disordered" evidence="2">
    <location>
        <begin position="205"/>
        <end position="350"/>
    </location>
</feature>
<feature type="compositionally biased region" description="Basic and acidic residues" evidence="2">
    <location>
        <begin position="126"/>
        <end position="141"/>
    </location>
</feature>
<dbReference type="STRING" id="1081105.A0A167D858"/>
<keyword evidence="5" id="KW-1185">Reference proteome</keyword>
<feature type="domain" description="Up-regulated during septation protein 1" evidence="3">
    <location>
        <begin position="379"/>
        <end position="495"/>
    </location>
</feature>
<protein>
    <recommendedName>
        <fullName evidence="3">Up-regulated during septation protein 1 domain-containing protein</fullName>
    </recommendedName>
</protein>
<dbReference type="OrthoDB" id="5429395at2759"/>
<proteinExistence type="predicted"/>